<accession>A0A371P5Q1</accession>
<reference evidence="1 2" key="1">
    <citation type="submission" date="2018-08" db="EMBL/GenBank/DDBJ databases">
        <title>Paenibacillus sp. M4BSY-1, whole genome shotgun sequence.</title>
        <authorList>
            <person name="Tuo L."/>
        </authorList>
    </citation>
    <scope>NUCLEOTIDE SEQUENCE [LARGE SCALE GENOMIC DNA]</scope>
    <source>
        <strain evidence="1 2">M4BSY-1</strain>
    </source>
</reference>
<name>A0A371P5Q1_9BACL</name>
<dbReference type="OrthoDB" id="2339477at2"/>
<dbReference type="RefSeq" id="WP_116049312.1">
    <property type="nucleotide sequence ID" value="NZ_QUBQ01000006.1"/>
</dbReference>
<keyword evidence="2" id="KW-1185">Reference proteome</keyword>
<gene>
    <name evidence="1" type="ORF">DX130_22790</name>
</gene>
<organism evidence="1 2">
    <name type="scientific">Paenibacillus paeoniae</name>
    <dbReference type="NCBI Taxonomy" id="2292705"/>
    <lineage>
        <taxon>Bacteria</taxon>
        <taxon>Bacillati</taxon>
        <taxon>Bacillota</taxon>
        <taxon>Bacilli</taxon>
        <taxon>Bacillales</taxon>
        <taxon>Paenibacillaceae</taxon>
        <taxon>Paenibacillus</taxon>
    </lineage>
</organism>
<dbReference type="AlphaFoldDB" id="A0A371P5Q1"/>
<proteinExistence type="predicted"/>
<comment type="caution">
    <text evidence="1">The sequence shown here is derived from an EMBL/GenBank/DDBJ whole genome shotgun (WGS) entry which is preliminary data.</text>
</comment>
<evidence type="ECO:0000313" key="2">
    <source>
        <dbReference type="Proteomes" id="UP000261905"/>
    </source>
</evidence>
<sequence length="140" mass="16318">MAGTDHMSVMRYERIKNSIALDFKEYIEEGLNVAQVSARTLEEDWQRVNDSLFTTTLYFVAIAIESLKYNEIADFIYIKLDGYLDHTEFEETTDKDDIDLLLQDIRICKGLIAAKEYKVRETIYSAKARIEYILGLKIDE</sequence>
<dbReference type="Proteomes" id="UP000261905">
    <property type="component" value="Unassembled WGS sequence"/>
</dbReference>
<protein>
    <submittedName>
        <fullName evidence="1">Uncharacterized protein</fullName>
    </submittedName>
</protein>
<dbReference type="EMBL" id="QUBQ01000006">
    <property type="protein sequence ID" value="REK71271.1"/>
    <property type="molecule type" value="Genomic_DNA"/>
</dbReference>
<evidence type="ECO:0000313" key="1">
    <source>
        <dbReference type="EMBL" id="REK71271.1"/>
    </source>
</evidence>